<keyword evidence="5 13" id="KW-0812">Transmembrane</keyword>
<dbReference type="Pfam" id="PF00791">
    <property type="entry name" value="ZU5"/>
    <property type="match status" value="1"/>
</dbReference>
<dbReference type="SUPFAM" id="SSF47986">
    <property type="entry name" value="DEATH domain"/>
    <property type="match status" value="1"/>
</dbReference>
<dbReference type="PANTHER" id="PTHR12582:SF4">
    <property type="entry name" value="NETRIN RECEPTOR UNC5A"/>
    <property type="match status" value="1"/>
</dbReference>
<keyword evidence="3 13" id="KW-0217">Developmental protein</keyword>
<evidence type="ECO:0000313" key="18">
    <source>
        <dbReference type="Proteomes" id="UP001178461"/>
    </source>
</evidence>
<dbReference type="Pfam" id="PF25609">
    <property type="entry name" value="Unc5_NetrinR_N"/>
    <property type="match status" value="1"/>
</dbReference>
<dbReference type="InterPro" id="IPR013783">
    <property type="entry name" value="Ig-like_fold"/>
</dbReference>
<keyword evidence="4" id="KW-1003">Cell membrane</keyword>
<gene>
    <name evidence="17" type="ORF">PODLI_1B006168</name>
</gene>
<dbReference type="SMART" id="SM00218">
    <property type="entry name" value="ZU5"/>
    <property type="match status" value="1"/>
</dbReference>
<feature type="transmembrane region" description="Helical" evidence="13">
    <location>
        <begin position="288"/>
        <end position="312"/>
    </location>
</feature>
<dbReference type="InterPro" id="IPR036179">
    <property type="entry name" value="Ig-like_dom_sf"/>
</dbReference>
<feature type="domain" description="ZU5" evidence="16">
    <location>
        <begin position="425"/>
        <end position="559"/>
    </location>
</feature>
<evidence type="ECO:0000259" key="16">
    <source>
        <dbReference type="PROSITE" id="PS51145"/>
    </source>
</evidence>
<dbReference type="InterPro" id="IPR037936">
    <property type="entry name" value="UNC5A-D"/>
</dbReference>
<reference evidence="17" key="1">
    <citation type="submission" date="2022-12" db="EMBL/GenBank/DDBJ databases">
        <authorList>
            <person name="Alioto T."/>
            <person name="Alioto T."/>
            <person name="Gomez Garrido J."/>
        </authorList>
    </citation>
    <scope>NUCLEOTIDE SEQUENCE</scope>
</reference>
<evidence type="ECO:0000256" key="9">
    <source>
        <dbReference type="ARBA" id="ARBA00023157"/>
    </source>
</evidence>
<dbReference type="InterPro" id="IPR000884">
    <property type="entry name" value="TSP1_rpt"/>
</dbReference>
<dbReference type="Gene3D" id="2.60.40.10">
    <property type="entry name" value="Immunoglobulins"/>
    <property type="match status" value="2"/>
</dbReference>
<feature type="domain" description="Ig-like" evidence="15">
    <location>
        <begin position="140"/>
        <end position="223"/>
    </location>
</feature>
<dbReference type="AlphaFoldDB" id="A0AA35JVN8"/>
<dbReference type="InterPro" id="IPR057755">
    <property type="entry name" value="UNC5A-D-like_N"/>
</dbReference>
<dbReference type="InterPro" id="IPR003599">
    <property type="entry name" value="Ig_sub"/>
</dbReference>
<dbReference type="InterPro" id="IPR033772">
    <property type="entry name" value="UPA"/>
</dbReference>
<dbReference type="InterPro" id="IPR036383">
    <property type="entry name" value="TSP1_rpt_sf"/>
</dbReference>
<dbReference type="SMART" id="SM00209">
    <property type="entry name" value="TSP1"/>
    <property type="match status" value="1"/>
</dbReference>
<dbReference type="Gene3D" id="1.10.533.10">
    <property type="entry name" value="Death Domain, Fas"/>
    <property type="match status" value="1"/>
</dbReference>
<dbReference type="Pfam" id="PF07679">
    <property type="entry name" value="I-set"/>
    <property type="match status" value="1"/>
</dbReference>
<keyword evidence="9" id="KW-1015">Disulfide bond</keyword>
<keyword evidence="12 13" id="KW-0393">Immunoglobulin domain</keyword>
<dbReference type="Pfam" id="PF17217">
    <property type="entry name" value="UPA"/>
    <property type="match status" value="1"/>
</dbReference>
<dbReference type="InterPro" id="IPR000488">
    <property type="entry name" value="Death_dom"/>
</dbReference>
<dbReference type="GO" id="GO:0005042">
    <property type="term" value="F:netrin receptor activity"/>
    <property type="evidence" value="ECO:0007669"/>
    <property type="project" value="UniProtKB-UniRule"/>
</dbReference>
<evidence type="ECO:0000256" key="7">
    <source>
        <dbReference type="ARBA" id="ARBA00022989"/>
    </source>
</evidence>
<dbReference type="PANTHER" id="PTHR12582">
    <property type="entry name" value="NETRIN RECEPTOR UNC5"/>
    <property type="match status" value="1"/>
</dbReference>
<evidence type="ECO:0000256" key="10">
    <source>
        <dbReference type="ARBA" id="ARBA00023170"/>
    </source>
</evidence>
<dbReference type="FunFam" id="2.20.100.10:FF:000002">
    <property type="entry name" value="Unc-5 netrin receptor C"/>
    <property type="match status" value="1"/>
</dbReference>
<dbReference type="FunFam" id="1.10.533.10:FF:000001">
    <property type="entry name" value="Unc-5 netrin receptor B"/>
    <property type="match status" value="1"/>
</dbReference>
<keyword evidence="18" id="KW-1185">Reference proteome</keyword>
<accession>A0AA35JVN8</accession>
<dbReference type="Proteomes" id="UP001178461">
    <property type="component" value="Chromosome 2"/>
</dbReference>
<comment type="subcellular location">
    <subcellularLocation>
        <location evidence="1 13">Cell membrane</location>
        <topology evidence="1 13">Single-pass type I membrane protein</topology>
    </subcellularLocation>
</comment>
<dbReference type="Gene3D" id="2.60.220.30">
    <property type="match status" value="1"/>
</dbReference>
<evidence type="ECO:0000259" key="15">
    <source>
        <dbReference type="PROSITE" id="PS50835"/>
    </source>
</evidence>
<dbReference type="FunFam" id="2.60.40.10:FF:000037">
    <property type="entry name" value="Unc-5 netrin receptor C"/>
    <property type="match status" value="1"/>
</dbReference>
<evidence type="ECO:0000256" key="8">
    <source>
        <dbReference type="ARBA" id="ARBA00023136"/>
    </source>
</evidence>
<organism evidence="17 18">
    <name type="scientific">Podarcis lilfordi</name>
    <name type="common">Lilford's wall lizard</name>
    <dbReference type="NCBI Taxonomy" id="74358"/>
    <lineage>
        <taxon>Eukaryota</taxon>
        <taxon>Metazoa</taxon>
        <taxon>Chordata</taxon>
        <taxon>Craniata</taxon>
        <taxon>Vertebrata</taxon>
        <taxon>Euteleostomi</taxon>
        <taxon>Lepidosauria</taxon>
        <taxon>Squamata</taxon>
        <taxon>Bifurcata</taxon>
        <taxon>Unidentata</taxon>
        <taxon>Episquamata</taxon>
        <taxon>Laterata</taxon>
        <taxon>Lacertibaenia</taxon>
        <taxon>Lacertidae</taxon>
        <taxon>Podarcis</taxon>
    </lineage>
</organism>
<evidence type="ECO:0000256" key="6">
    <source>
        <dbReference type="ARBA" id="ARBA00022729"/>
    </source>
</evidence>
<keyword evidence="11" id="KW-0325">Glycoprotein</keyword>
<dbReference type="Pfam" id="PF00531">
    <property type="entry name" value="Death"/>
    <property type="match status" value="1"/>
</dbReference>
<dbReference type="CDD" id="cd08800">
    <property type="entry name" value="Death_UNC5A"/>
    <property type="match status" value="1"/>
</dbReference>
<dbReference type="GO" id="GO:0005886">
    <property type="term" value="C:plasma membrane"/>
    <property type="evidence" value="ECO:0007669"/>
    <property type="project" value="UniProtKB-SubCell"/>
</dbReference>
<dbReference type="InterPro" id="IPR000906">
    <property type="entry name" value="ZU5_dom"/>
</dbReference>
<dbReference type="Gene3D" id="2.20.100.10">
    <property type="entry name" value="Thrombospondin type-1 (TSP1) repeat"/>
    <property type="match status" value="1"/>
</dbReference>
<evidence type="ECO:0000256" key="3">
    <source>
        <dbReference type="ARBA" id="ARBA00022473"/>
    </source>
</evidence>
<evidence type="ECO:0000256" key="13">
    <source>
        <dbReference type="RuleBase" id="RU367033"/>
    </source>
</evidence>
<protein>
    <recommendedName>
        <fullName evidence="13">Netrin receptor UNC5</fullName>
    </recommendedName>
</protein>
<dbReference type="PROSITE" id="PS50092">
    <property type="entry name" value="TSP1"/>
    <property type="match status" value="1"/>
</dbReference>
<dbReference type="PROSITE" id="PS50835">
    <property type="entry name" value="IG_LIKE"/>
    <property type="match status" value="1"/>
</dbReference>
<dbReference type="GO" id="GO:0033564">
    <property type="term" value="P:anterior/posterior axon guidance"/>
    <property type="evidence" value="ECO:0007669"/>
    <property type="project" value="TreeGrafter"/>
</dbReference>
<evidence type="ECO:0000256" key="12">
    <source>
        <dbReference type="ARBA" id="ARBA00023319"/>
    </source>
</evidence>
<keyword evidence="7 13" id="KW-1133">Transmembrane helix</keyword>
<comment type="function">
    <text evidence="13">Receptor for netrin required for axon guidance. Mediates axon repulsion of neuronal growth cones in the developing nervous system upon ligand binding.</text>
</comment>
<dbReference type="SUPFAM" id="SSF48726">
    <property type="entry name" value="Immunoglobulin"/>
    <property type="match status" value="2"/>
</dbReference>
<evidence type="ECO:0000256" key="11">
    <source>
        <dbReference type="ARBA" id="ARBA00023180"/>
    </source>
</evidence>
<name>A0AA35JVN8_9SAUR</name>
<proteinExistence type="inferred from homology"/>
<dbReference type="FunFam" id="2.60.40.10:FF:000039">
    <property type="entry name" value="Unc-5 netrin receptor C"/>
    <property type="match status" value="1"/>
</dbReference>
<keyword evidence="8 13" id="KW-0472">Membrane</keyword>
<feature type="region of interest" description="Disordered" evidence="14">
    <location>
        <begin position="1"/>
        <end position="21"/>
    </location>
</feature>
<keyword evidence="10 13" id="KW-0675">Receptor</keyword>
<comment type="similarity">
    <text evidence="2 13">Belongs to the unc-5 family.</text>
</comment>
<dbReference type="InterPro" id="IPR042155">
    <property type="entry name" value="Death_UNC5A"/>
</dbReference>
<keyword evidence="6" id="KW-0732">Signal</keyword>
<dbReference type="EMBL" id="OX395127">
    <property type="protein sequence ID" value="CAI5766895.1"/>
    <property type="molecule type" value="Genomic_DNA"/>
</dbReference>
<evidence type="ECO:0000256" key="2">
    <source>
        <dbReference type="ARBA" id="ARBA00009844"/>
    </source>
</evidence>
<evidence type="ECO:0000256" key="14">
    <source>
        <dbReference type="SAM" id="MobiDB-lite"/>
    </source>
</evidence>
<dbReference type="InterPro" id="IPR011029">
    <property type="entry name" value="DEATH-like_dom_sf"/>
</dbReference>
<dbReference type="SMART" id="SM00005">
    <property type="entry name" value="DEATH"/>
    <property type="match status" value="1"/>
</dbReference>
<evidence type="ECO:0000256" key="4">
    <source>
        <dbReference type="ARBA" id="ARBA00022475"/>
    </source>
</evidence>
<dbReference type="PROSITE" id="PS51145">
    <property type="entry name" value="ZU5"/>
    <property type="match status" value="1"/>
</dbReference>
<dbReference type="InterPro" id="IPR007110">
    <property type="entry name" value="Ig-like_dom"/>
</dbReference>
<dbReference type="SUPFAM" id="SSF82895">
    <property type="entry name" value="TSP-1 type 1 repeat"/>
    <property type="match status" value="1"/>
</dbReference>
<evidence type="ECO:0000256" key="1">
    <source>
        <dbReference type="ARBA" id="ARBA00004251"/>
    </source>
</evidence>
<evidence type="ECO:0000256" key="5">
    <source>
        <dbReference type="ARBA" id="ARBA00022692"/>
    </source>
</evidence>
<evidence type="ECO:0000313" key="17">
    <source>
        <dbReference type="EMBL" id="CAI5766895.1"/>
    </source>
</evidence>
<dbReference type="FunFam" id="2.60.220.30:FF:000003">
    <property type="entry name" value="Unc-5 netrin receptor C"/>
    <property type="match status" value="1"/>
</dbReference>
<dbReference type="SMART" id="SM00409">
    <property type="entry name" value="IG"/>
    <property type="match status" value="1"/>
</dbReference>
<sequence>MTRRGPRRSAQQSATVPIPVPGSSSDLLPHFLLEPEDVYIVKNKPVTLACKATPATQIYFKCNGEWVHQGDHIIQRSMNKTTGLPLMEVRIDISRQQVEKIFGLEEYWCQCVAWSTSGTTKSQKAYVRIAYLRKNFEQEPLAKEVSIEQGIVLPCRPPEGIPPAEVEWLHNEDLVDPALDPNFYITLEHSLVVKQARLVDTGNYTCVAKNIVARRRSSPAAVTVYVPGGWSTWSMWSVCGADCTHWRSRECSDPAPRNGGDECQGPELETRNCTSELCTHGTNGSEDVALYVGLIAVAVCLVLLLLVVTLVYCRKKEGLDSDVADSSILTAGFQPVSIKPTKADNSHLLTIQPDLSTTTMTYQGSLCPRQDGPSKFQIGNGHLLSPLGSGRHTLHHSSPSADPVDFVSRFSTQSFFRSLPRGGANMAYGTFNFLGGRLMIPNTGVSLLIPPDAIPRGKIYEIYLTLHKQEDVRLPLAGCQTLLSPIVSCGPPGVLLTRPVILAMDHCVEPNPETWSLRLKKQSCEGTWEDVLHLGEPVPSELFHCQLEPQACYIFTEQLGRFALVGESLSMAASKRLKLVLFAPTTCTGLEYDVRVYCLSDTRDALKEVVQVEKQMGGQLIGVPRILHFKDSYHNLRLSIHDVPSSLWKSKLLVSYQEIPFYHLWSGLQPYLHCTFTLERLSTSTCQLACKIWIWQVEGDGQSFNIDFNIAKDARFSDWLPPDNEAGSPALVGPSAFKIPFLIRQKIISSLDAPGARGADWRALAQKLHLDSHLSFFASKPSPTAMMLNLWEARHFPNGNLNQLAAAVAEVGKQDSSLFMVSEAEC</sequence>
<dbReference type="InterPro" id="IPR013098">
    <property type="entry name" value="Ig_I-set"/>
</dbReference>